<dbReference type="InterPro" id="IPR057131">
    <property type="entry name" value="Fn3_nem"/>
</dbReference>
<accession>A0ABR1DY46</accession>
<feature type="signal peptide" evidence="3">
    <location>
        <begin position="1"/>
        <end position="17"/>
    </location>
</feature>
<feature type="compositionally biased region" description="Low complexity" evidence="1">
    <location>
        <begin position="442"/>
        <end position="485"/>
    </location>
</feature>
<feature type="chain" id="PRO_5046419918" description="Fibronectin type-III domain-containing protein" evidence="3">
    <location>
        <begin position="18"/>
        <end position="1110"/>
    </location>
</feature>
<feature type="compositionally biased region" description="Low complexity" evidence="1">
    <location>
        <begin position="494"/>
        <end position="509"/>
    </location>
</feature>
<keyword evidence="2" id="KW-0472">Membrane</keyword>
<keyword evidence="3" id="KW-0732">Signal</keyword>
<feature type="transmembrane region" description="Helical" evidence="2">
    <location>
        <begin position="863"/>
        <end position="891"/>
    </location>
</feature>
<keyword evidence="6" id="KW-1185">Reference proteome</keyword>
<proteinExistence type="predicted"/>
<keyword evidence="2" id="KW-1133">Transmembrane helix</keyword>
<evidence type="ECO:0000313" key="6">
    <source>
        <dbReference type="Proteomes" id="UP001303046"/>
    </source>
</evidence>
<evidence type="ECO:0000256" key="2">
    <source>
        <dbReference type="SAM" id="Phobius"/>
    </source>
</evidence>
<dbReference type="EMBL" id="JAVFWL010000005">
    <property type="protein sequence ID" value="KAK6755360.1"/>
    <property type="molecule type" value="Genomic_DNA"/>
</dbReference>
<keyword evidence="2" id="KW-0812">Transmembrane</keyword>
<comment type="caution">
    <text evidence="5">The sequence shown here is derived from an EMBL/GenBank/DDBJ whole genome shotgun (WGS) entry which is preliminary data.</text>
</comment>
<dbReference type="Proteomes" id="UP001303046">
    <property type="component" value="Unassembled WGS sequence"/>
</dbReference>
<evidence type="ECO:0000313" key="5">
    <source>
        <dbReference type="EMBL" id="KAK6755360.1"/>
    </source>
</evidence>
<gene>
    <name evidence="5" type="primary">Necator_chrV.g18787</name>
    <name evidence="5" type="ORF">RB195_013996</name>
</gene>
<evidence type="ECO:0000256" key="3">
    <source>
        <dbReference type="SAM" id="SignalP"/>
    </source>
</evidence>
<sequence>MLLGVLFKMYAVWIALTLPTPSSFSSEYLDAHTIRLQIPPYPSAFAYIFEYATVSTQSEEWYFAGSSTTPMTMFTVLDPCRDYKFRVIVVVRSANPTDHIVIFGQKIIPVQLPPFVLAADQVFAEPPIFNTTTDTLKVYIRWTLPRGYSDSDIYGYEAPALYPLQCHTPEDELPQPKIEIVRAGGRLAVSLPSTVLEARCRLWVEVRMLPRCVRLEPFSVQKNIEIDCDKNPELDVCSKEANPICMEVLEVRGKQGHATITWMPAPRTPLYYHLRYGPAHMKGNPPFVTWQLATKRDIKVDGTVTTLTLDVAEDQDFGVQVCAILTSHRKRPKFGLVRVTPFQCTSCNHTSTLPVGRCGECGRIEGTTVADKSWKAASGSGRQVSDAHRNHIPHTVFRMETDLFVKGHNRASGSNISVAQVNTHAAEAPISLERAEEINDQATSTTSFSMTSFTSTTSTTSPTSSKSSTTALLTAKAETTASPETGIEEEETSSTEVATTTEATITETTSLDEDGEKHENTTTTDVEVVDVETLLQHTEQTTTTAFRTTTTKETHQTKSLHVEDSSSDKENEDDLTAVGQHLSTELEESVKHLEKALEEVEVQKERKWNFEESTSLPSGVVPLNTTLAELAVHKAATEIVNKIGATSSELRHHEKSKKCLLSTGIVCNFGCETSKTCRCPLISHVLSPEGGCLSRDSFGHTLCLPKSDVNATWDAASMNVLVRSQEASDHIRSVNNADHLFVEFGRVREETMHPNSSPTMLRFDEPKRNRMVVEIEKLIRSGSFSTEPFVFHVNNSIIADAAYGMRFCTFNSTQVKDPYSRNWDLDIVSNRIGNIVQVTQLSPVHFTNDLRSEMVLRPSRETFWNAFFVIGKVIVLVVLVVIMLVLIYLNCSRIRMLYDRKRTHYFRPYYIDSQKSRISKDFLSQGDWHTEEDPDVDYEMLLRGLRACAERALKPRTTNLDRISKTTKELLERRRTFGLDPNASHIERQRKILETAQRRTSLAKCRRDLHEYNILLAALLSKDGTRTSPRRETEIITERFYLNILRSSTPMSSPIIPSGEAPPRILPSEVRIAVKSMKPGTAPGHDFISADFLRAGAHLIHVILTAHMTS</sequence>
<evidence type="ECO:0000259" key="4">
    <source>
        <dbReference type="Pfam" id="PF24221"/>
    </source>
</evidence>
<feature type="region of interest" description="Disordered" evidence="1">
    <location>
        <begin position="540"/>
        <end position="574"/>
    </location>
</feature>
<feature type="compositionally biased region" description="Basic and acidic residues" evidence="1">
    <location>
        <begin position="550"/>
        <end position="569"/>
    </location>
</feature>
<feature type="domain" description="Fibronectin type-III" evidence="4">
    <location>
        <begin position="240"/>
        <end position="364"/>
    </location>
</feature>
<organism evidence="5 6">
    <name type="scientific">Necator americanus</name>
    <name type="common">Human hookworm</name>
    <dbReference type="NCBI Taxonomy" id="51031"/>
    <lineage>
        <taxon>Eukaryota</taxon>
        <taxon>Metazoa</taxon>
        <taxon>Ecdysozoa</taxon>
        <taxon>Nematoda</taxon>
        <taxon>Chromadorea</taxon>
        <taxon>Rhabditida</taxon>
        <taxon>Rhabditina</taxon>
        <taxon>Rhabditomorpha</taxon>
        <taxon>Strongyloidea</taxon>
        <taxon>Ancylostomatidae</taxon>
        <taxon>Bunostominae</taxon>
        <taxon>Necator</taxon>
    </lineage>
</organism>
<feature type="region of interest" description="Disordered" evidence="1">
    <location>
        <begin position="441"/>
        <end position="521"/>
    </location>
</feature>
<protein>
    <recommendedName>
        <fullName evidence="4">Fibronectin type-III domain-containing protein</fullName>
    </recommendedName>
</protein>
<dbReference type="Pfam" id="PF24221">
    <property type="entry name" value="Fn3_nematode"/>
    <property type="match status" value="1"/>
</dbReference>
<feature type="compositionally biased region" description="Low complexity" evidence="1">
    <location>
        <begin position="540"/>
        <end position="549"/>
    </location>
</feature>
<evidence type="ECO:0000256" key="1">
    <source>
        <dbReference type="SAM" id="MobiDB-lite"/>
    </source>
</evidence>
<name>A0ABR1DY46_NECAM</name>
<reference evidence="5 6" key="1">
    <citation type="submission" date="2023-08" db="EMBL/GenBank/DDBJ databases">
        <title>A Necator americanus chromosomal reference genome.</title>
        <authorList>
            <person name="Ilik V."/>
            <person name="Petrzelkova K.J."/>
            <person name="Pardy F."/>
            <person name="Fuh T."/>
            <person name="Niatou-Singa F.S."/>
            <person name="Gouil Q."/>
            <person name="Baker L."/>
            <person name="Ritchie M.E."/>
            <person name="Jex A.R."/>
            <person name="Gazzola D."/>
            <person name="Li H."/>
            <person name="Toshio Fujiwara R."/>
            <person name="Zhan B."/>
            <person name="Aroian R.V."/>
            <person name="Pafco B."/>
            <person name="Schwarz E.M."/>
        </authorList>
    </citation>
    <scope>NUCLEOTIDE SEQUENCE [LARGE SCALE GENOMIC DNA]</scope>
    <source>
        <strain evidence="5 6">Aroian</strain>
        <tissue evidence="5">Whole animal</tissue>
    </source>
</reference>